<organism evidence="1 2">
    <name type="scientific">Thermopolyspora flexuosa</name>
    <dbReference type="NCBI Taxonomy" id="103836"/>
    <lineage>
        <taxon>Bacteria</taxon>
        <taxon>Bacillati</taxon>
        <taxon>Actinomycetota</taxon>
        <taxon>Actinomycetes</taxon>
        <taxon>Streptosporangiales</taxon>
        <taxon>Streptosporangiaceae</taxon>
        <taxon>Thermopolyspora</taxon>
    </lineage>
</organism>
<dbReference type="Proteomes" id="UP000319213">
    <property type="component" value="Unassembled WGS sequence"/>
</dbReference>
<dbReference type="Gene3D" id="1.20.120.650">
    <property type="entry name" value="Colicin D"/>
    <property type="match status" value="1"/>
</dbReference>
<protein>
    <submittedName>
        <fullName evidence="1">Self-protective colicin-like immunity protein</fullName>
    </submittedName>
</protein>
<evidence type="ECO:0000313" key="2">
    <source>
        <dbReference type="Proteomes" id="UP000319213"/>
    </source>
</evidence>
<sequence length="82" mass="9622">MRRYVAGDISGPEFRRAWLQARTNALIAGERVAGRFERILHDVFYALDEYVPDPEIRCPRDLDDHLLWGIVNDALLRLEELR</sequence>
<reference evidence="1 2" key="1">
    <citation type="submission" date="2019-06" db="EMBL/GenBank/DDBJ databases">
        <title>Sequencing the genomes of 1000 actinobacteria strains.</title>
        <authorList>
            <person name="Klenk H.-P."/>
        </authorList>
    </citation>
    <scope>NUCLEOTIDE SEQUENCE [LARGE SCALE GENOMIC DNA]</scope>
    <source>
        <strain evidence="1 2">DSM 43186</strain>
    </source>
</reference>
<dbReference type="AlphaFoldDB" id="A0A543IZB0"/>
<evidence type="ECO:0000313" key="1">
    <source>
        <dbReference type="EMBL" id="TQM75909.1"/>
    </source>
</evidence>
<keyword evidence="2" id="KW-1185">Reference proteome</keyword>
<comment type="caution">
    <text evidence="1">The sequence shown here is derived from an EMBL/GenBank/DDBJ whole genome shotgun (WGS) entry which is preliminary data.</text>
</comment>
<dbReference type="EMBL" id="VFPQ01000001">
    <property type="protein sequence ID" value="TQM75909.1"/>
    <property type="molecule type" value="Genomic_DNA"/>
</dbReference>
<proteinExistence type="predicted"/>
<accession>A0A543IZB0</accession>
<gene>
    <name evidence="1" type="ORF">FHX40_2631</name>
</gene>
<name>A0A543IZB0_9ACTN</name>
<dbReference type="InterPro" id="IPR036471">
    <property type="entry name" value="Colicin_D_sf"/>
</dbReference>